<accession>A0ABW8JV23</accession>
<dbReference type="Pfam" id="PF08818">
    <property type="entry name" value="DUF1801"/>
    <property type="match status" value="1"/>
</dbReference>
<feature type="domain" description="YdhG-like" evidence="1">
    <location>
        <begin position="19"/>
        <end position="72"/>
    </location>
</feature>
<name>A0ABW8JV23_9GAMM</name>
<gene>
    <name evidence="2" type="ORF">ISP17_10085</name>
</gene>
<evidence type="ECO:0000313" key="2">
    <source>
        <dbReference type="EMBL" id="MFK2904314.1"/>
    </source>
</evidence>
<protein>
    <submittedName>
        <fullName evidence="2">YdeI/OmpD-associated family protein</fullName>
    </submittedName>
</protein>
<evidence type="ECO:0000313" key="3">
    <source>
        <dbReference type="Proteomes" id="UP001620460"/>
    </source>
</evidence>
<organism evidence="2 3">
    <name type="scientific">Dyella ginsengisoli</name>
    <dbReference type="NCBI Taxonomy" id="363848"/>
    <lineage>
        <taxon>Bacteria</taxon>
        <taxon>Pseudomonadati</taxon>
        <taxon>Pseudomonadota</taxon>
        <taxon>Gammaproteobacteria</taxon>
        <taxon>Lysobacterales</taxon>
        <taxon>Rhodanobacteraceae</taxon>
        <taxon>Dyella</taxon>
    </lineage>
</organism>
<keyword evidence="3" id="KW-1185">Reference proteome</keyword>
<comment type="caution">
    <text evidence="2">The sequence shown here is derived from an EMBL/GenBank/DDBJ whole genome shotgun (WGS) entry which is preliminary data.</text>
</comment>
<dbReference type="Gene3D" id="3.90.1150.200">
    <property type="match status" value="1"/>
</dbReference>
<evidence type="ECO:0000259" key="1">
    <source>
        <dbReference type="Pfam" id="PF08818"/>
    </source>
</evidence>
<dbReference type="Proteomes" id="UP001620460">
    <property type="component" value="Unassembled WGS sequence"/>
</dbReference>
<sequence length="197" mass="21846">MSTDSRVDDYIAAAAPFARPVLEHLRAVVHAACPEVTETLKWRMPFFDYRGRPLCMMAAFKQHCGFGFWQPGAKSDGAEGMGQYGRLAAVGELPPRRELVAAVKAAMQRIEAGAPSPRSRTVARARPAPTVPDDLAAAFALRQHAVAKRNFTAFSPSAQREYTDWITEAKTAATRAKRLATTLEWLAEGKHRNWKYM</sequence>
<dbReference type="Pfam" id="PF13376">
    <property type="entry name" value="OmdA"/>
    <property type="match status" value="1"/>
</dbReference>
<dbReference type="SUPFAM" id="SSF159888">
    <property type="entry name" value="YdhG-like"/>
    <property type="match status" value="1"/>
</dbReference>
<dbReference type="RefSeq" id="WP_404632719.1">
    <property type="nucleotide sequence ID" value="NZ_JADIKM010000003.1"/>
</dbReference>
<reference evidence="2 3" key="1">
    <citation type="submission" date="2020-10" db="EMBL/GenBank/DDBJ databases">
        <title>Phylogeny of dyella-like bacteria.</title>
        <authorList>
            <person name="Fu J."/>
        </authorList>
    </citation>
    <scope>NUCLEOTIDE SEQUENCE [LARGE SCALE GENOMIC DNA]</scope>
    <source>
        <strain evidence="2 3">Gsoil3046</strain>
    </source>
</reference>
<proteinExistence type="predicted"/>
<dbReference type="InterPro" id="IPR014922">
    <property type="entry name" value="YdhG-like"/>
</dbReference>
<dbReference type="EMBL" id="JADIKM010000003">
    <property type="protein sequence ID" value="MFK2904314.1"/>
    <property type="molecule type" value="Genomic_DNA"/>
</dbReference>